<evidence type="ECO:0000256" key="4">
    <source>
        <dbReference type="RuleBase" id="RU362057"/>
    </source>
</evidence>
<dbReference type="Pfam" id="PF00201">
    <property type="entry name" value="UDPGT"/>
    <property type="match status" value="1"/>
</dbReference>
<evidence type="ECO:0000256" key="3">
    <source>
        <dbReference type="RuleBase" id="RU003718"/>
    </source>
</evidence>
<evidence type="ECO:0000256" key="2">
    <source>
        <dbReference type="ARBA" id="ARBA00022679"/>
    </source>
</evidence>
<evidence type="ECO:0000256" key="1">
    <source>
        <dbReference type="ARBA" id="ARBA00009995"/>
    </source>
</evidence>
<dbReference type="PANTHER" id="PTHR48048">
    <property type="entry name" value="GLYCOSYLTRANSFERASE"/>
    <property type="match status" value="1"/>
</dbReference>
<evidence type="ECO:0000313" key="5">
    <source>
        <dbReference type="EMBL" id="KAF0927274.1"/>
    </source>
</evidence>
<protein>
    <recommendedName>
        <fullName evidence="4">Glycosyltransferase</fullName>
        <ecNumber evidence="4">2.4.1.-</ecNumber>
    </recommendedName>
</protein>
<dbReference type="EC" id="2.4.1.-" evidence="4"/>
<name>A0A6G1ERL9_9ORYZ</name>
<keyword evidence="6" id="KW-1185">Reference proteome</keyword>
<dbReference type="FunFam" id="3.40.50.2000:FF:000020">
    <property type="entry name" value="Glycosyltransferase"/>
    <property type="match status" value="1"/>
</dbReference>
<dbReference type="CDD" id="cd03784">
    <property type="entry name" value="GT1_Gtf-like"/>
    <property type="match status" value="1"/>
</dbReference>
<accession>A0A6G1ERL9</accession>
<dbReference type="SUPFAM" id="SSF53756">
    <property type="entry name" value="UDP-Glycosyltransferase/glycogen phosphorylase"/>
    <property type="match status" value="1"/>
</dbReference>
<dbReference type="FunFam" id="3.40.50.2000:FF:000082">
    <property type="entry name" value="Glycosyltransferase"/>
    <property type="match status" value="1"/>
</dbReference>
<dbReference type="EMBL" id="SPHZ02000003">
    <property type="protein sequence ID" value="KAF0927274.1"/>
    <property type="molecule type" value="Genomic_DNA"/>
</dbReference>
<proteinExistence type="inferred from homology"/>
<keyword evidence="2 3" id="KW-0808">Transferase</keyword>
<dbReference type="InterPro" id="IPR002213">
    <property type="entry name" value="UDP_glucos_trans"/>
</dbReference>
<dbReference type="PROSITE" id="PS00375">
    <property type="entry name" value="UDPGT"/>
    <property type="match status" value="1"/>
</dbReference>
<dbReference type="AlphaFoldDB" id="A0A6G1ERL9"/>
<evidence type="ECO:0000313" key="6">
    <source>
        <dbReference type="Proteomes" id="UP000479710"/>
    </source>
</evidence>
<dbReference type="Proteomes" id="UP000479710">
    <property type="component" value="Unassembled WGS sequence"/>
</dbReference>
<organism evidence="5 6">
    <name type="scientific">Oryza meyeriana var. granulata</name>
    <dbReference type="NCBI Taxonomy" id="110450"/>
    <lineage>
        <taxon>Eukaryota</taxon>
        <taxon>Viridiplantae</taxon>
        <taxon>Streptophyta</taxon>
        <taxon>Embryophyta</taxon>
        <taxon>Tracheophyta</taxon>
        <taxon>Spermatophyta</taxon>
        <taxon>Magnoliopsida</taxon>
        <taxon>Liliopsida</taxon>
        <taxon>Poales</taxon>
        <taxon>Poaceae</taxon>
        <taxon>BOP clade</taxon>
        <taxon>Oryzoideae</taxon>
        <taxon>Oryzeae</taxon>
        <taxon>Oryzinae</taxon>
        <taxon>Oryza</taxon>
        <taxon>Oryza meyeriana</taxon>
    </lineage>
</organism>
<keyword evidence="3" id="KW-0328">Glycosyltransferase</keyword>
<dbReference type="PANTHER" id="PTHR48048:SF44">
    <property type="entry name" value="GLYCOSYLTRANSFERASE"/>
    <property type="match status" value="1"/>
</dbReference>
<dbReference type="GO" id="GO:0035251">
    <property type="term" value="F:UDP-glucosyltransferase activity"/>
    <property type="evidence" value="ECO:0007669"/>
    <property type="project" value="InterPro"/>
</dbReference>
<comment type="similarity">
    <text evidence="1 3">Belongs to the UDP-glycosyltransferase family.</text>
</comment>
<dbReference type="OrthoDB" id="5835829at2759"/>
<reference evidence="5 6" key="1">
    <citation type="submission" date="2019-11" db="EMBL/GenBank/DDBJ databases">
        <title>Whole genome sequence of Oryza granulata.</title>
        <authorList>
            <person name="Li W."/>
        </authorList>
    </citation>
    <scope>NUCLEOTIDE SEQUENCE [LARGE SCALE GENOMIC DNA]</scope>
    <source>
        <strain evidence="6">cv. Menghai</strain>
        <tissue evidence="5">Leaf</tissue>
    </source>
</reference>
<sequence>MTTKTFVLFPSLGVGHLNPMVELAKHLRRRGLGVVVAVIDPPDNDAVSADAMTRLAAANPSITFRLLPAPASPDVGAHPIKRSLDTLRLANPVLREFLRSLPAVDALLLDMFCVDALDVAAELAIPAYFFFASAASALAVLLHLPYYYPNVPSFREMGKALVRFPGVPPIRAVDMLATVQDKESDPTMVRLYQFKRMTEGKGVLVNSFEWLEPKALKALAAGICVPDKPTPRVYCIGPLVDAGKKGGNASGERHACLAWLDSQPRQSVVFLCFGSKGAFPAAQLKEIARGLESSGHRFLWAVRSPPEEQNTSPEPDLERLLPAGFLERTKNRGIVVKNWVPQAEVMQHEAVGAFVTHCGWNSTLEAIMSALPMICWPLYAEQALNKVFMVEEMKIAVPLDGYEEGGLVKAEEVEAKVRLVMDTEEGKKLRERLVETRDMALDAIKENGSSDVAFDEFMRDLEKNNLENGVRS</sequence>
<comment type="caution">
    <text evidence="5">The sequence shown here is derived from an EMBL/GenBank/DDBJ whole genome shotgun (WGS) entry which is preliminary data.</text>
</comment>
<dbReference type="InterPro" id="IPR035595">
    <property type="entry name" value="UDP_glycos_trans_CS"/>
</dbReference>
<dbReference type="Gene3D" id="3.40.50.2000">
    <property type="entry name" value="Glycogen Phosphorylase B"/>
    <property type="match status" value="2"/>
</dbReference>
<dbReference type="InterPro" id="IPR050481">
    <property type="entry name" value="UDP-glycosyltransf_plant"/>
</dbReference>
<gene>
    <name evidence="5" type="ORF">E2562_031479</name>
</gene>